<dbReference type="SUPFAM" id="SSF54427">
    <property type="entry name" value="NTF2-like"/>
    <property type="match status" value="1"/>
</dbReference>
<organism evidence="2 3">
    <name type="scientific">Crenobacter oryzisoli</name>
    <dbReference type="NCBI Taxonomy" id="3056844"/>
    <lineage>
        <taxon>Bacteria</taxon>
        <taxon>Pseudomonadati</taxon>
        <taxon>Pseudomonadota</taxon>
        <taxon>Betaproteobacteria</taxon>
        <taxon>Neisseriales</taxon>
        <taxon>Neisseriaceae</taxon>
        <taxon>Crenobacter</taxon>
    </lineage>
</organism>
<evidence type="ECO:0000313" key="2">
    <source>
        <dbReference type="EMBL" id="MDN0073878.1"/>
    </source>
</evidence>
<dbReference type="InterPro" id="IPR037401">
    <property type="entry name" value="SnoaL-like"/>
</dbReference>
<proteinExistence type="predicted"/>
<dbReference type="Proteomes" id="UP001168540">
    <property type="component" value="Unassembled WGS sequence"/>
</dbReference>
<sequence>MSEQPQTVRMRTALQAYLDALNRNDADAVLALYNDNPTVEDPVGSPPLVGRVAVEAFYRKVAAMPLRLELAAPIRASHGNAAAMAFDVLVGVPGQGQRISVIDVMTFDADGRIASMKAYWGPEDAKPL</sequence>
<gene>
    <name evidence="2" type="ORF">QU481_03100</name>
</gene>
<feature type="domain" description="SnoaL-like" evidence="1">
    <location>
        <begin position="15"/>
        <end position="115"/>
    </location>
</feature>
<comment type="caution">
    <text evidence="2">The sequence shown here is derived from an EMBL/GenBank/DDBJ whole genome shotgun (WGS) entry which is preliminary data.</text>
</comment>
<dbReference type="EMBL" id="JAUEDK010000004">
    <property type="protein sequence ID" value="MDN0073878.1"/>
    <property type="molecule type" value="Genomic_DNA"/>
</dbReference>
<evidence type="ECO:0000259" key="1">
    <source>
        <dbReference type="Pfam" id="PF12680"/>
    </source>
</evidence>
<dbReference type="Pfam" id="PF12680">
    <property type="entry name" value="SnoaL_2"/>
    <property type="match status" value="1"/>
</dbReference>
<dbReference type="InterPro" id="IPR032710">
    <property type="entry name" value="NTF2-like_dom_sf"/>
</dbReference>
<reference evidence="2" key="1">
    <citation type="submission" date="2023-06" db="EMBL/GenBank/DDBJ databases">
        <authorList>
            <person name="Zhang S."/>
        </authorList>
    </citation>
    <scope>NUCLEOTIDE SEQUENCE</scope>
    <source>
        <strain evidence="2">SG2303</strain>
    </source>
</reference>
<protein>
    <submittedName>
        <fullName evidence="2">Nuclear transport factor 2 family protein</fullName>
    </submittedName>
</protein>
<name>A0ABT7XJB4_9NEIS</name>
<dbReference type="Gene3D" id="3.10.450.50">
    <property type="match status" value="1"/>
</dbReference>
<accession>A0ABT7XJB4</accession>
<evidence type="ECO:0000313" key="3">
    <source>
        <dbReference type="Proteomes" id="UP001168540"/>
    </source>
</evidence>
<keyword evidence="3" id="KW-1185">Reference proteome</keyword>
<dbReference type="RefSeq" id="WP_289828426.1">
    <property type="nucleotide sequence ID" value="NZ_JAUEDK010000004.1"/>
</dbReference>